<evidence type="ECO:0000256" key="7">
    <source>
        <dbReference type="ARBA" id="ARBA00071275"/>
    </source>
</evidence>
<reference evidence="8" key="1">
    <citation type="submission" date="2015-09" db="EMBL/GenBank/DDBJ databases">
        <title>Scylla olivacea transcriptome.</title>
        <authorList>
            <person name="Ikhwanuddin M."/>
        </authorList>
    </citation>
    <scope>NUCLEOTIDE SEQUENCE</scope>
</reference>
<keyword evidence="3" id="KW-0809">Transit peptide</keyword>
<dbReference type="GO" id="GO:0061668">
    <property type="term" value="P:mitochondrial ribosome assembly"/>
    <property type="evidence" value="ECO:0007669"/>
    <property type="project" value="TreeGrafter"/>
</dbReference>
<dbReference type="InterPro" id="IPR038538">
    <property type="entry name" value="MTERF_sf"/>
</dbReference>
<protein>
    <recommendedName>
        <fullName evidence="7">Transcription termination factor 3, mitochondrial</fullName>
    </recommendedName>
</protein>
<dbReference type="InterPro" id="IPR003690">
    <property type="entry name" value="MTERF"/>
</dbReference>
<dbReference type="GO" id="GO:0006390">
    <property type="term" value="P:mitochondrial transcription"/>
    <property type="evidence" value="ECO:0007669"/>
    <property type="project" value="TreeGrafter"/>
</dbReference>
<dbReference type="EMBL" id="GDRN01036508">
    <property type="protein sequence ID" value="JAI67346.1"/>
    <property type="molecule type" value="Transcribed_RNA"/>
</dbReference>
<evidence type="ECO:0000256" key="5">
    <source>
        <dbReference type="ARBA" id="ARBA00023128"/>
    </source>
</evidence>
<evidence type="ECO:0000256" key="4">
    <source>
        <dbReference type="ARBA" id="ARBA00023015"/>
    </source>
</evidence>
<comment type="subcellular location">
    <subcellularLocation>
        <location evidence="1">Mitochondrion</location>
    </subcellularLocation>
</comment>
<dbReference type="PANTHER" id="PTHR13068">
    <property type="entry name" value="CGI-12 PROTEIN-RELATED"/>
    <property type="match status" value="1"/>
</dbReference>
<dbReference type="PANTHER" id="PTHR13068:SF112">
    <property type="entry name" value="TRANSCRIPTION TERMINATION FACTOR 3, MITOCHONDRIAL"/>
    <property type="match status" value="1"/>
</dbReference>
<dbReference type="AlphaFoldDB" id="A0A0P4WLM1"/>
<evidence type="ECO:0000256" key="2">
    <source>
        <dbReference type="ARBA" id="ARBA00007692"/>
    </source>
</evidence>
<evidence type="ECO:0000256" key="3">
    <source>
        <dbReference type="ARBA" id="ARBA00022946"/>
    </source>
</evidence>
<dbReference type="Pfam" id="PF02536">
    <property type="entry name" value="mTERF"/>
    <property type="match status" value="1"/>
</dbReference>
<dbReference type="EMBL" id="GDRN01036509">
    <property type="protein sequence ID" value="JAI67345.1"/>
    <property type="molecule type" value="Transcribed_RNA"/>
</dbReference>
<evidence type="ECO:0000313" key="8">
    <source>
        <dbReference type="EMBL" id="JAI67346.1"/>
    </source>
</evidence>
<organism evidence="8">
    <name type="scientific">Scylla olivacea</name>
    <name type="common">Orange mud crab</name>
    <name type="synonym">Cancer olivacea</name>
    <dbReference type="NCBI Taxonomy" id="85551"/>
    <lineage>
        <taxon>Eukaryota</taxon>
        <taxon>Metazoa</taxon>
        <taxon>Ecdysozoa</taxon>
        <taxon>Arthropoda</taxon>
        <taxon>Crustacea</taxon>
        <taxon>Multicrustacea</taxon>
        <taxon>Malacostraca</taxon>
        <taxon>Eumalacostraca</taxon>
        <taxon>Eucarida</taxon>
        <taxon>Decapoda</taxon>
        <taxon>Pleocyemata</taxon>
        <taxon>Brachyura</taxon>
        <taxon>Eubrachyura</taxon>
        <taxon>Portunoidea</taxon>
        <taxon>Portunidae</taxon>
        <taxon>Portuninae</taxon>
        <taxon>Scylla</taxon>
    </lineage>
</organism>
<keyword evidence="6" id="KW-0804">Transcription</keyword>
<sequence length="426" mass="49121">MNHMMGAVFALAKPSVKHFPALYRQTSTAVVIVQQEKHVANAIPKGDHAVCCYKNVRCYSLRSNSYTKPHQRKRHMLMHLRALTCPAPGDALDEKGDQVSVEVVEDVLPVRLEEGDWTDEMQWIRSQENNSVLLPPKDVSDIDVLAPELRPTFNLAAYVNKSATLQQLVKLGVDLSTWDARKDVNSFILPLDFERDMKKYIVFLHDLGISADDLGRWLTVNPYIFQQNIEDLEARTNYLEFMKFSEEDIARIISKNPYWLLFSTVRIDRRLGIFQQSFELTDHEVRYLATKQPRLITYSHSSIKMTTFSVVEEMGFEKSEVKSLLLAKPKIWMANRDALVRRFDFAHNHMGLSHQQIVQFPHVLLTRDFRIRQRHGFLKLLGRDQYDPSKPNYVSPLALVSGTDAEFCLTLAKSSVQAFNDFLKTM</sequence>
<evidence type="ECO:0000256" key="6">
    <source>
        <dbReference type="ARBA" id="ARBA00023163"/>
    </source>
</evidence>
<dbReference type="GO" id="GO:0003676">
    <property type="term" value="F:nucleic acid binding"/>
    <property type="evidence" value="ECO:0007669"/>
    <property type="project" value="InterPro"/>
</dbReference>
<dbReference type="Gene3D" id="1.25.70.10">
    <property type="entry name" value="Transcription termination factor 3, mitochondrial"/>
    <property type="match status" value="1"/>
</dbReference>
<dbReference type="EMBL" id="GDRN01036507">
    <property type="protein sequence ID" value="JAI67347.1"/>
    <property type="molecule type" value="Transcribed_RNA"/>
</dbReference>
<accession>A0A0P4WLM1</accession>
<dbReference type="GO" id="GO:0005739">
    <property type="term" value="C:mitochondrion"/>
    <property type="evidence" value="ECO:0007669"/>
    <property type="project" value="UniProtKB-SubCell"/>
</dbReference>
<dbReference type="GO" id="GO:0006355">
    <property type="term" value="P:regulation of DNA-templated transcription"/>
    <property type="evidence" value="ECO:0007669"/>
    <property type="project" value="UniProtKB-ARBA"/>
</dbReference>
<dbReference type="SMART" id="SM00733">
    <property type="entry name" value="Mterf"/>
    <property type="match status" value="5"/>
</dbReference>
<keyword evidence="4" id="KW-0805">Transcription regulation</keyword>
<keyword evidence="5" id="KW-0496">Mitochondrion</keyword>
<name>A0A0P4WLM1_SCYOL</name>
<evidence type="ECO:0000256" key="1">
    <source>
        <dbReference type="ARBA" id="ARBA00004173"/>
    </source>
</evidence>
<proteinExistence type="inferred from homology"/>
<comment type="similarity">
    <text evidence="2">Belongs to the mTERF family.</text>
</comment>
<dbReference type="FunFam" id="1.25.70.10:FF:000002">
    <property type="entry name" value="transcription termination factor 3, mitochondrial"/>
    <property type="match status" value="1"/>
</dbReference>